<accession>A0A644XC70</accession>
<name>A0A644XC70_9ZZZZ</name>
<comment type="caution">
    <text evidence="2">The sequence shown here is derived from an EMBL/GenBank/DDBJ whole genome shotgun (WGS) entry which is preliminary data.</text>
</comment>
<sequence>MPLQQGADQRDVGGVQRHRVGQLGVEPVPVEVQDVRHAAGHAGREVASGRADHHHGATGHVLAAVVTDALDHGGGPGVADAEPLADLAAQEQLTGGGAVADHVAGDDLVLGDEGRVGLGPDDHPAAGQALGDVVVRVAVQPQGEAPGDEGAEALTARPGEGDVDRVVGQALALGGHGDLVTEQGADRTVHVAHRDRAPHRRRRTTLTGRREHRCDQVHQLHVELLVQVVVLVHHMAARGRLRHRRLVEDRAEVQPGRLPVVLRGAGVELVGAADRLLQGAEAELGEDLADLLGDVLEEGDDELRLAGELRPQLRVLGGHAHRAGVQVADPHHHAALDHQRGGRESELLGAQQRRDDDVAAGLHLAVGLDDDPVAQPVGDQRLLGLGQAELPRGAGVLERGQRRSAGAAVVAGDQHDVGLGLRHARRDRADTGLGDQLDVDPGLRVGALEVVDQLLEILDRVDVVVRRR</sequence>
<dbReference type="AlphaFoldDB" id="A0A644XC70"/>
<evidence type="ECO:0000256" key="1">
    <source>
        <dbReference type="SAM" id="MobiDB-lite"/>
    </source>
</evidence>
<dbReference type="EMBL" id="VSSQ01002172">
    <property type="protein sequence ID" value="MPM13782.1"/>
    <property type="molecule type" value="Genomic_DNA"/>
</dbReference>
<gene>
    <name evidence="2" type="ORF">SDC9_60141</name>
</gene>
<evidence type="ECO:0000313" key="2">
    <source>
        <dbReference type="EMBL" id="MPM13782.1"/>
    </source>
</evidence>
<protein>
    <submittedName>
        <fullName evidence="2">Uncharacterized protein</fullName>
    </submittedName>
</protein>
<organism evidence="2">
    <name type="scientific">bioreactor metagenome</name>
    <dbReference type="NCBI Taxonomy" id="1076179"/>
    <lineage>
        <taxon>unclassified sequences</taxon>
        <taxon>metagenomes</taxon>
        <taxon>ecological metagenomes</taxon>
    </lineage>
</organism>
<reference evidence="2" key="1">
    <citation type="submission" date="2019-08" db="EMBL/GenBank/DDBJ databases">
        <authorList>
            <person name="Kucharzyk K."/>
            <person name="Murdoch R.W."/>
            <person name="Higgins S."/>
            <person name="Loffler F."/>
        </authorList>
    </citation>
    <scope>NUCLEOTIDE SEQUENCE</scope>
</reference>
<feature type="region of interest" description="Disordered" evidence="1">
    <location>
        <begin position="1"/>
        <end position="28"/>
    </location>
</feature>
<proteinExistence type="predicted"/>